<dbReference type="PIRSF" id="PIRSF036492">
    <property type="entry name" value="ALDH"/>
    <property type="match status" value="1"/>
</dbReference>
<evidence type="ECO:0000313" key="9">
    <source>
        <dbReference type="EMBL" id="WEK36650.1"/>
    </source>
</evidence>
<dbReference type="FunFam" id="3.40.605.10:FF:000004">
    <property type="entry name" value="Aldehyde dehydrogenase"/>
    <property type="match status" value="1"/>
</dbReference>
<dbReference type="Proteomes" id="UP001220610">
    <property type="component" value="Chromosome"/>
</dbReference>
<evidence type="ECO:0000256" key="1">
    <source>
        <dbReference type="ARBA" id="ARBA00009986"/>
    </source>
</evidence>
<organism evidence="9 10">
    <name type="scientific">Candidatus Pseudobacter hemicellulosilyticus</name>
    <dbReference type="NCBI Taxonomy" id="3121375"/>
    <lineage>
        <taxon>Bacteria</taxon>
        <taxon>Pseudomonadati</taxon>
        <taxon>Bacteroidota</taxon>
        <taxon>Chitinophagia</taxon>
        <taxon>Chitinophagales</taxon>
        <taxon>Chitinophagaceae</taxon>
        <taxon>Pseudobacter</taxon>
    </lineage>
</organism>
<dbReference type="InterPro" id="IPR016161">
    <property type="entry name" value="Ald_DH/histidinol_DH"/>
</dbReference>
<evidence type="ECO:0000256" key="5">
    <source>
        <dbReference type="PIRSR" id="PIRSR036492-1"/>
    </source>
</evidence>
<dbReference type="Gene3D" id="3.40.605.10">
    <property type="entry name" value="Aldehyde Dehydrogenase, Chain A, domain 1"/>
    <property type="match status" value="1"/>
</dbReference>
<dbReference type="InterPro" id="IPR012394">
    <property type="entry name" value="Aldehyde_DH_NAD(P)"/>
</dbReference>
<dbReference type="PROSITE" id="PS00070">
    <property type="entry name" value="ALDEHYDE_DEHYDR_CYS"/>
    <property type="match status" value="1"/>
</dbReference>
<evidence type="ECO:0000313" key="10">
    <source>
        <dbReference type="Proteomes" id="UP001220610"/>
    </source>
</evidence>
<dbReference type="InterPro" id="IPR029510">
    <property type="entry name" value="Ald_DH_CS_GLU"/>
</dbReference>
<dbReference type="PANTHER" id="PTHR43570:SF16">
    <property type="entry name" value="ALDEHYDE DEHYDROGENASE TYPE III, ISOFORM Q"/>
    <property type="match status" value="1"/>
</dbReference>
<keyword evidence="3" id="KW-0520">NAD</keyword>
<dbReference type="Gene3D" id="3.40.309.10">
    <property type="entry name" value="Aldehyde Dehydrogenase, Chain A, domain 2"/>
    <property type="match status" value="1"/>
</dbReference>
<dbReference type="SUPFAM" id="SSF53720">
    <property type="entry name" value="ALDH-like"/>
    <property type="match status" value="1"/>
</dbReference>
<dbReference type="PROSITE" id="PS00687">
    <property type="entry name" value="ALDEHYDE_DEHYDR_GLU"/>
    <property type="match status" value="1"/>
</dbReference>
<keyword evidence="2 4" id="KW-0560">Oxidoreductase</keyword>
<dbReference type="EMBL" id="CP119311">
    <property type="protein sequence ID" value="WEK36650.1"/>
    <property type="molecule type" value="Genomic_DNA"/>
</dbReference>
<comment type="similarity">
    <text evidence="1 4 7">Belongs to the aldehyde dehydrogenase family.</text>
</comment>
<dbReference type="AlphaFoldDB" id="A0AAJ6BGF8"/>
<evidence type="ECO:0000256" key="4">
    <source>
        <dbReference type="PIRNR" id="PIRNR036492"/>
    </source>
</evidence>
<evidence type="ECO:0000259" key="8">
    <source>
        <dbReference type="Pfam" id="PF00171"/>
    </source>
</evidence>
<dbReference type="InterPro" id="IPR016160">
    <property type="entry name" value="Ald_DH_CS_CYS"/>
</dbReference>
<dbReference type="GO" id="GO:0005737">
    <property type="term" value="C:cytoplasm"/>
    <property type="evidence" value="ECO:0007669"/>
    <property type="project" value="TreeGrafter"/>
</dbReference>
<evidence type="ECO:0000256" key="2">
    <source>
        <dbReference type="ARBA" id="ARBA00023002"/>
    </source>
</evidence>
<dbReference type="FunFam" id="3.40.309.10:FF:000003">
    <property type="entry name" value="Aldehyde dehydrogenase"/>
    <property type="match status" value="1"/>
</dbReference>
<feature type="active site" evidence="5">
    <location>
        <position position="248"/>
    </location>
</feature>
<dbReference type="CDD" id="cd07136">
    <property type="entry name" value="ALDH_YwdH-P39616"/>
    <property type="match status" value="1"/>
</dbReference>
<protein>
    <recommendedName>
        <fullName evidence="4">Aldehyde dehydrogenase</fullName>
    </recommendedName>
</protein>
<reference evidence="9" key="1">
    <citation type="submission" date="2023-03" db="EMBL/GenBank/DDBJ databases">
        <title>Andean soil-derived lignocellulolytic bacterial consortium as a source of novel taxa and putative plastic-active enzymes.</title>
        <authorList>
            <person name="Diaz-Garcia L."/>
            <person name="Chuvochina M."/>
            <person name="Feuerriegel G."/>
            <person name="Bunk B."/>
            <person name="Sproer C."/>
            <person name="Streit W.R."/>
            <person name="Rodriguez L.M."/>
            <person name="Overmann J."/>
            <person name="Jimenez D.J."/>
        </authorList>
    </citation>
    <scope>NUCLEOTIDE SEQUENCE</scope>
    <source>
        <strain evidence="9">MAG 7</strain>
    </source>
</reference>
<name>A0AAJ6BGF8_9BACT</name>
<proteinExistence type="inferred from homology"/>
<accession>A0AAJ6BGF8</accession>
<dbReference type="GO" id="GO:0006081">
    <property type="term" value="P:aldehyde metabolic process"/>
    <property type="evidence" value="ECO:0007669"/>
    <property type="project" value="InterPro"/>
</dbReference>
<feature type="domain" description="Aldehyde dehydrogenase" evidence="8">
    <location>
        <begin position="23"/>
        <end position="432"/>
    </location>
</feature>
<evidence type="ECO:0000256" key="7">
    <source>
        <dbReference type="RuleBase" id="RU003345"/>
    </source>
</evidence>
<dbReference type="InterPro" id="IPR016162">
    <property type="entry name" value="Ald_DH_N"/>
</dbReference>
<dbReference type="InterPro" id="IPR015590">
    <property type="entry name" value="Aldehyde_DH_dom"/>
</dbReference>
<sequence length="460" mass="51833">MQEGTMEELLGPSRRYFDSGVTRPYAFRHKQLKQLKKALIKYEKPLHQALYQDLKKSPEESWVTETGFVLSEINIALRRLRRWMKPVKVPTNLLNFPSSSFVLPEPVGVVLIIGAWNYPFQLLMAPLVGAIAAGNCVVLKPSEHAPATAAVIRELLNEFFPNQYIHFVEGEGAAVVPPLVKAFRFDHIFYTGNAQVGKLIYGMAAEQLIPVTLELGGKSPCIVEADANIKVAARRIAVTKFSNAGQMCIAPDYVLVHASKKDALIKALQANIRQFYSDDPATHENFGRIINTRQFDRLDSYLQQGTIIHGGRRNRDQLFIEPTLIEQLPADAGLLQEEIFGPILPILSFQTMQEAREIVLRHPHPLALYVFTGSWQKEKEWMTGIAFGGGCVNNTSWHATNPYLPFGGSGRSGIGAYHGRNSFDTFSHHKSILKTPAWFDPSMKYPPFKGKLWLFRWFVR</sequence>
<feature type="active site" evidence="5 6">
    <location>
        <position position="214"/>
    </location>
</feature>
<dbReference type="InterPro" id="IPR016163">
    <property type="entry name" value="Ald_DH_C"/>
</dbReference>
<dbReference type="GO" id="GO:0004029">
    <property type="term" value="F:aldehyde dehydrogenase (NAD+) activity"/>
    <property type="evidence" value="ECO:0007669"/>
    <property type="project" value="TreeGrafter"/>
</dbReference>
<evidence type="ECO:0000256" key="3">
    <source>
        <dbReference type="ARBA" id="ARBA00023027"/>
    </source>
</evidence>
<dbReference type="Pfam" id="PF00171">
    <property type="entry name" value="Aldedh"/>
    <property type="match status" value="1"/>
</dbReference>
<gene>
    <name evidence="9" type="ORF">P0Y53_03975</name>
</gene>
<dbReference type="PANTHER" id="PTHR43570">
    <property type="entry name" value="ALDEHYDE DEHYDROGENASE"/>
    <property type="match status" value="1"/>
</dbReference>
<evidence type="ECO:0000256" key="6">
    <source>
        <dbReference type="PROSITE-ProRule" id="PRU10007"/>
    </source>
</evidence>